<comment type="similarity">
    <text evidence="10">Belongs to the adenylate cyclase family. DacA/CdaA subfamily.</text>
</comment>
<keyword evidence="3 10" id="KW-0808">Transferase</keyword>
<evidence type="ECO:0000256" key="6">
    <source>
        <dbReference type="ARBA" id="ARBA00022741"/>
    </source>
</evidence>
<evidence type="ECO:0000256" key="2">
    <source>
        <dbReference type="ARBA" id="ARBA00022475"/>
    </source>
</evidence>
<evidence type="ECO:0000256" key="10">
    <source>
        <dbReference type="HAMAP-Rule" id="MF_01499"/>
    </source>
</evidence>
<dbReference type="PROSITE" id="PS51794">
    <property type="entry name" value="DAC"/>
    <property type="match status" value="1"/>
</dbReference>
<dbReference type="GO" id="GO:0106408">
    <property type="term" value="F:diadenylate cyclase activity"/>
    <property type="evidence" value="ECO:0007669"/>
    <property type="project" value="UniProtKB-EC"/>
</dbReference>
<dbReference type="AlphaFoldDB" id="A0A5S9F2T2"/>
<evidence type="ECO:0000256" key="9">
    <source>
        <dbReference type="ARBA" id="ARBA00023136"/>
    </source>
</evidence>
<dbReference type="KEGG" id="uam:UABAM_02360"/>
<evidence type="ECO:0000259" key="11">
    <source>
        <dbReference type="PROSITE" id="PS51794"/>
    </source>
</evidence>
<evidence type="ECO:0000256" key="5">
    <source>
        <dbReference type="ARBA" id="ARBA00022695"/>
    </source>
</evidence>
<comment type="caution">
    <text evidence="10">Lacks conserved residue(s) required for the propagation of feature annotation.</text>
</comment>
<comment type="catalytic activity">
    <reaction evidence="1 10">
        <text>2 ATP = 3',3'-c-di-AMP + 2 diphosphate</text>
        <dbReference type="Rhea" id="RHEA:35655"/>
        <dbReference type="ChEBI" id="CHEBI:30616"/>
        <dbReference type="ChEBI" id="CHEBI:33019"/>
        <dbReference type="ChEBI" id="CHEBI:71500"/>
        <dbReference type="EC" id="2.7.7.85"/>
    </reaction>
</comment>
<dbReference type="Pfam" id="PF02457">
    <property type="entry name" value="DAC"/>
    <property type="match status" value="1"/>
</dbReference>
<accession>A0A5S9F2T2</accession>
<protein>
    <recommendedName>
        <fullName evidence="10">Diadenylate cyclase</fullName>
        <shortName evidence="10">DAC</shortName>
        <ecNumber evidence="10">2.7.7.85</ecNumber>
    </recommendedName>
    <alternativeName>
        <fullName evidence="10">Cyclic-di-AMP synthase</fullName>
        <shortName evidence="10">c-di-AMP synthase</shortName>
    </alternativeName>
</protein>
<dbReference type="GO" id="GO:0005524">
    <property type="term" value="F:ATP binding"/>
    <property type="evidence" value="ECO:0007669"/>
    <property type="project" value="UniProtKB-UniRule"/>
</dbReference>
<dbReference type="EC" id="2.7.7.85" evidence="10"/>
<dbReference type="EMBL" id="AP019860">
    <property type="protein sequence ID" value="BBM84005.1"/>
    <property type="molecule type" value="Genomic_DNA"/>
</dbReference>
<sequence length="249" mass="27892">MLWNASWEIIILLVIFCLGLYALKGTQGKSIFKGYVLVFIILFVFTPLVTDHLELQNFRNVLDKALDIYLLAVVVIFQPELRQFLNRLGNLVTLGSFTTNKNIDDEICESLLFLAEHNIGALIAIEKNTGLGDYLNQQCVHLGANVSRELLTAIFIPHSPLHDGGVIIRKEIIAACCCFFPLSEKKLPISMGMRHRAALGVSELTDAIVLVVSEEEGWISICDNGQVSHRVSEKELRKKLAEVIYQTTH</sequence>
<reference evidence="12 13" key="1">
    <citation type="submission" date="2019-08" db="EMBL/GenBank/DDBJ databases">
        <title>Complete genome sequence of Candidatus Uab amorphum.</title>
        <authorList>
            <person name="Shiratori T."/>
            <person name="Suzuki S."/>
            <person name="Kakizawa Y."/>
            <person name="Ishida K."/>
        </authorList>
    </citation>
    <scope>NUCLEOTIDE SEQUENCE [LARGE SCALE GENOMIC DNA]</scope>
    <source>
        <strain evidence="12 13">SRT547</strain>
    </source>
</reference>
<dbReference type="InterPro" id="IPR034701">
    <property type="entry name" value="CdaA"/>
</dbReference>
<dbReference type="Proteomes" id="UP000326354">
    <property type="component" value="Chromosome"/>
</dbReference>
<dbReference type="InterPro" id="IPR036888">
    <property type="entry name" value="DNA_integrity_DisA_N_sf"/>
</dbReference>
<comment type="function">
    <text evidence="10">Catalyzes the condensation of 2 ATP molecules into cyclic di-AMP (c-di-AMP), a second messenger used to regulate differing processes in different bacteria.</text>
</comment>
<dbReference type="InterPro" id="IPR050338">
    <property type="entry name" value="DisA"/>
</dbReference>
<dbReference type="NCBIfam" id="TIGR00159">
    <property type="entry name" value="diadenylate cyclase CdaA"/>
    <property type="match status" value="1"/>
</dbReference>
<dbReference type="GO" id="GO:0006171">
    <property type="term" value="P:cAMP biosynthetic process"/>
    <property type="evidence" value="ECO:0007669"/>
    <property type="project" value="InterPro"/>
</dbReference>
<evidence type="ECO:0000256" key="3">
    <source>
        <dbReference type="ARBA" id="ARBA00022679"/>
    </source>
</evidence>
<feature type="transmembrane region" description="Helical" evidence="10">
    <location>
        <begin position="6"/>
        <end position="23"/>
    </location>
</feature>
<name>A0A5S9F2T2_UABAM</name>
<evidence type="ECO:0000256" key="4">
    <source>
        <dbReference type="ARBA" id="ARBA00022692"/>
    </source>
</evidence>
<dbReference type="PANTHER" id="PTHR34185:SF1">
    <property type="entry name" value="DIADENYLATE CYCLASE"/>
    <property type="match status" value="1"/>
</dbReference>
<evidence type="ECO:0000256" key="1">
    <source>
        <dbReference type="ARBA" id="ARBA00000877"/>
    </source>
</evidence>
<organism evidence="12 13">
    <name type="scientific">Uabimicrobium amorphum</name>
    <dbReference type="NCBI Taxonomy" id="2596890"/>
    <lineage>
        <taxon>Bacteria</taxon>
        <taxon>Pseudomonadati</taxon>
        <taxon>Planctomycetota</taxon>
        <taxon>Candidatus Uabimicrobiia</taxon>
        <taxon>Candidatus Uabimicrobiales</taxon>
        <taxon>Candidatus Uabimicrobiaceae</taxon>
        <taxon>Candidatus Uabimicrobium</taxon>
    </lineage>
</organism>
<dbReference type="GO" id="GO:0004016">
    <property type="term" value="F:adenylate cyclase activity"/>
    <property type="evidence" value="ECO:0007669"/>
    <property type="project" value="UniProtKB-UniRule"/>
</dbReference>
<dbReference type="OrthoDB" id="9807385at2"/>
<dbReference type="Gene3D" id="3.40.1700.10">
    <property type="entry name" value="DNA integrity scanning protein, DisA, N-terminal domain"/>
    <property type="match status" value="1"/>
</dbReference>
<feature type="domain" description="DAC" evidence="11">
    <location>
        <begin position="78"/>
        <end position="233"/>
    </location>
</feature>
<proteinExistence type="inferred from homology"/>
<dbReference type="PIRSF" id="PIRSF004793">
    <property type="entry name" value="UCP004793"/>
    <property type="match status" value="1"/>
</dbReference>
<keyword evidence="7 10" id="KW-0067">ATP-binding</keyword>
<evidence type="ECO:0000313" key="13">
    <source>
        <dbReference type="Proteomes" id="UP000326354"/>
    </source>
</evidence>
<dbReference type="InterPro" id="IPR003390">
    <property type="entry name" value="DNA_integrity_scan_DisA_N"/>
</dbReference>
<evidence type="ECO:0000313" key="12">
    <source>
        <dbReference type="EMBL" id="BBM84005.1"/>
    </source>
</evidence>
<dbReference type="PANTHER" id="PTHR34185">
    <property type="entry name" value="DIADENYLATE CYCLASE"/>
    <property type="match status" value="1"/>
</dbReference>
<keyword evidence="4 10" id="KW-0812">Transmembrane</keyword>
<keyword evidence="5 10" id="KW-0548">Nucleotidyltransferase</keyword>
<evidence type="ECO:0000256" key="7">
    <source>
        <dbReference type="ARBA" id="ARBA00022840"/>
    </source>
</evidence>
<evidence type="ECO:0000256" key="8">
    <source>
        <dbReference type="ARBA" id="ARBA00022989"/>
    </source>
</evidence>
<keyword evidence="6 10" id="KW-0547">Nucleotide-binding</keyword>
<keyword evidence="9 10" id="KW-0472">Membrane</keyword>
<keyword evidence="2 10" id="KW-1003">Cell membrane</keyword>
<dbReference type="HAMAP" id="MF_01499">
    <property type="entry name" value="DacA"/>
    <property type="match status" value="1"/>
</dbReference>
<comment type="subunit">
    <text evidence="10">Probably a homodimer.</text>
</comment>
<feature type="transmembrane region" description="Helical" evidence="10">
    <location>
        <begin position="30"/>
        <end position="49"/>
    </location>
</feature>
<keyword evidence="8 10" id="KW-1133">Transmembrane helix</keyword>
<gene>
    <name evidence="10" type="primary">dacA</name>
    <name evidence="12" type="ORF">UABAM_02360</name>
</gene>
<dbReference type="InterPro" id="IPR014046">
    <property type="entry name" value="C-di-AMP_synthase"/>
</dbReference>
<dbReference type="SUPFAM" id="SSF143597">
    <property type="entry name" value="YojJ-like"/>
    <property type="match status" value="1"/>
</dbReference>
<keyword evidence="13" id="KW-1185">Reference proteome</keyword>
<dbReference type="RefSeq" id="WP_151968186.1">
    <property type="nucleotide sequence ID" value="NZ_AP019860.1"/>
</dbReference>